<dbReference type="AlphaFoldDB" id="Q1MHE5"/>
<protein>
    <submittedName>
        <fullName evidence="1">Uncharacterized protein</fullName>
    </submittedName>
</protein>
<organism evidence="1 2">
    <name type="scientific">Rhizobium johnstonii (strain DSM 114642 / LMG 32736 / 3841)</name>
    <name type="common">Rhizobium leguminosarum bv. viciae</name>
    <dbReference type="NCBI Taxonomy" id="216596"/>
    <lineage>
        <taxon>Bacteria</taxon>
        <taxon>Pseudomonadati</taxon>
        <taxon>Pseudomonadota</taxon>
        <taxon>Alphaproteobacteria</taxon>
        <taxon>Hyphomicrobiales</taxon>
        <taxon>Rhizobiaceae</taxon>
        <taxon>Rhizobium/Agrobacterium group</taxon>
        <taxon>Rhizobium</taxon>
        <taxon>Rhizobium johnstonii</taxon>
    </lineage>
</organism>
<dbReference type="Proteomes" id="UP000006575">
    <property type="component" value="Chromosome"/>
</dbReference>
<proteinExistence type="predicted"/>
<dbReference type="EnsemblBacteria" id="CAK07619">
    <property type="protein sequence ID" value="CAK07619"/>
    <property type="gene ID" value="RL2126"/>
</dbReference>
<evidence type="ECO:0000313" key="1">
    <source>
        <dbReference type="EMBL" id="CAK07619.1"/>
    </source>
</evidence>
<evidence type="ECO:0000313" key="2">
    <source>
        <dbReference type="Proteomes" id="UP000006575"/>
    </source>
</evidence>
<reference evidence="1 2" key="1">
    <citation type="journal article" date="2006" name="Genome Biol.">
        <title>The genome of Rhizobium leguminosarum has recognizable core and accessory components.</title>
        <authorList>
            <person name="Young J.W."/>
            <person name="Crossman L.C."/>
            <person name="Johnston A.W.B."/>
            <person name="Thomson N.R."/>
            <person name="Ghazoui Z.F."/>
            <person name="Hull K.H."/>
            <person name="Wexler M."/>
            <person name="Curson A.R.J."/>
            <person name="Todd J.D."/>
            <person name="Poole P.S."/>
            <person name="Mauchline T.H."/>
            <person name="East A.K."/>
            <person name="Quail M.A."/>
            <person name="Churcher C."/>
            <person name="Arrowsmith C."/>
            <person name="Cherevach A."/>
            <person name="Chillingworth T."/>
            <person name="Clarke K."/>
            <person name="Cronin A."/>
            <person name="Davis P."/>
            <person name="Fraser A."/>
            <person name="Hance Z."/>
            <person name="Hauser H."/>
            <person name="Jagels K."/>
            <person name="Moule S."/>
            <person name="Mungall K."/>
            <person name="Norbertczak H."/>
            <person name="Rabbinowitsch E."/>
            <person name="Sanders M."/>
            <person name="Simmonds M."/>
            <person name="Whitehead S."/>
            <person name="Parkhill J."/>
        </authorList>
    </citation>
    <scope>NUCLEOTIDE SEQUENCE [LARGE SCALE GENOMIC DNA]</scope>
    <source>
        <strain evidence="2">DSM 114642 / LMG 32736 / 3841</strain>
    </source>
</reference>
<gene>
    <name evidence="1" type="ordered locus">RL2126</name>
</gene>
<accession>Q1MHE5</accession>
<dbReference type="KEGG" id="rle:RL2126"/>
<dbReference type="EMBL" id="AM236080">
    <property type="protein sequence ID" value="CAK07619.1"/>
    <property type="molecule type" value="Genomic_DNA"/>
</dbReference>
<dbReference type="HOGENOM" id="CLU_2901103_0_0_5"/>
<keyword evidence="2" id="KW-1185">Reference proteome</keyword>
<sequence>MALNATRRSPKPTLPAVRHAVTAAAATEPNTSTTSCLKLVDSSVWADIFRNAPGDGILKFVG</sequence>
<name>Q1MHE5_RHIJ3</name>